<evidence type="ECO:0000313" key="5">
    <source>
        <dbReference type="Ensembl" id="ENSORLP00020014525.1"/>
    </source>
</evidence>
<dbReference type="AlphaFoldDB" id="A0A3P9L1D4"/>
<organism evidence="5 6">
    <name type="scientific">Oryzias latipes</name>
    <name type="common">Japanese rice fish</name>
    <name type="synonym">Japanese killifish</name>
    <dbReference type="NCBI Taxonomy" id="8090"/>
    <lineage>
        <taxon>Eukaryota</taxon>
        <taxon>Metazoa</taxon>
        <taxon>Chordata</taxon>
        <taxon>Craniata</taxon>
        <taxon>Vertebrata</taxon>
        <taxon>Euteleostomi</taxon>
        <taxon>Actinopterygii</taxon>
        <taxon>Neopterygii</taxon>
        <taxon>Teleostei</taxon>
        <taxon>Neoteleostei</taxon>
        <taxon>Acanthomorphata</taxon>
        <taxon>Ovalentaria</taxon>
        <taxon>Atherinomorphae</taxon>
        <taxon>Beloniformes</taxon>
        <taxon>Adrianichthyidae</taxon>
        <taxon>Oryziinae</taxon>
        <taxon>Oryzias</taxon>
    </lineage>
</organism>
<dbReference type="InterPro" id="IPR045058">
    <property type="entry name" value="GIMA/IAN/Toc"/>
</dbReference>
<reference evidence="5" key="3">
    <citation type="submission" date="2025-08" db="UniProtKB">
        <authorList>
            <consortium name="Ensembl"/>
        </authorList>
    </citation>
    <scope>IDENTIFICATION</scope>
    <source>
        <strain evidence="5">HNI</strain>
    </source>
</reference>
<evidence type="ECO:0000256" key="2">
    <source>
        <dbReference type="ARBA" id="ARBA00022741"/>
    </source>
</evidence>
<keyword evidence="3" id="KW-0342">GTP-binding</keyword>
<comment type="similarity">
    <text evidence="1">Belongs to the TRAFAC class TrmE-Era-EngA-EngB-Septin-like GTPase superfamily. AIG1/Toc34/Toc159-like paraseptin GTPase family. IAN subfamily.</text>
</comment>
<reference key="1">
    <citation type="journal article" date="2007" name="Nature">
        <title>The medaka draft genome and insights into vertebrate genome evolution.</title>
        <authorList>
            <person name="Kasahara M."/>
            <person name="Naruse K."/>
            <person name="Sasaki S."/>
            <person name="Nakatani Y."/>
            <person name="Qu W."/>
            <person name="Ahsan B."/>
            <person name="Yamada T."/>
            <person name="Nagayasu Y."/>
            <person name="Doi K."/>
            <person name="Kasai Y."/>
            <person name="Jindo T."/>
            <person name="Kobayashi D."/>
            <person name="Shimada A."/>
            <person name="Toyoda A."/>
            <person name="Kuroki Y."/>
            <person name="Fujiyama A."/>
            <person name="Sasaki T."/>
            <person name="Shimizu A."/>
            <person name="Asakawa S."/>
            <person name="Shimizu N."/>
            <person name="Hashimoto S."/>
            <person name="Yang J."/>
            <person name="Lee Y."/>
            <person name="Matsushima K."/>
            <person name="Sugano S."/>
            <person name="Sakaizumi M."/>
            <person name="Narita T."/>
            <person name="Ohishi K."/>
            <person name="Haga S."/>
            <person name="Ohta F."/>
            <person name="Nomoto H."/>
            <person name="Nogata K."/>
            <person name="Morishita T."/>
            <person name="Endo T."/>
            <person name="Shin-I T."/>
            <person name="Takeda H."/>
            <person name="Morishita S."/>
            <person name="Kohara Y."/>
        </authorList>
    </citation>
    <scope>NUCLEOTIDE SEQUENCE [LARGE SCALE GENOMIC DNA]</scope>
    <source>
        <strain>Hd-rR</strain>
    </source>
</reference>
<protein>
    <recommendedName>
        <fullName evidence="4">AIG1-type G domain-containing protein</fullName>
    </recommendedName>
</protein>
<dbReference type="Pfam" id="PF04548">
    <property type="entry name" value="AIG1"/>
    <property type="match status" value="1"/>
</dbReference>
<dbReference type="InterPro" id="IPR006703">
    <property type="entry name" value="G_AIG1"/>
</dbReference>
<reference evidence="5 6" key="2">
    <citation type="submission" date="2017-04" db="EMBL/GenBank/DDBJ databases">
        <title>CpG methylation of centromeres and impact of large insertions on vertebrate speciation.</title>
        <authorList>
            <person name="Ichikawa K."/>
            <person name="Yoshimura J."/>
            <person name="Morishita S."/>
        </authorList>
    </citation>
    <scope>NUCLEOTIDE SEQUENCE</scope>
    <source>
        <strain evidence="5 6">HNI</strain>
    </source>
</reference>
<dbReference type="InterPro" id="IPR027417">
    <property type="entry name" value="P-loop_NTPase"/>
</dbReference>
<evidence type="ECO:0000256" key="1">
    <source>
        <dbReference type="ARBA" id="ARBA00008535"/>
    </source>
</evidence>
<evidence type="ECO:0000259" key="4">
    <source>
        <dbReference type="Pfam" id="PF04548"/>
    </source>
</evidence>
<name>A0A3P9L1D4_ORYLA</name>
<dbReference type="Proteomes" id="UP000265180">
    <property type="component" value="Chromosome 9"/>
</dbReference>
<keyword evidence="2" id="KW-0547">Nucleotide-binding</keyword>
<dbReference type="Gene3D" id="3.40.50.300">
    <property type="entry name" value="P-loop containing nucleotide triphosphate hydrolases"/>
    <property type="match status" value="1"/>
</dbReference>
<evidence type="ECO:0000256" key="3">
    <source>
        <dbReference type="ARBA" id="ARBA00023134"/>
    </source>
</evidence>
<dbReference type="PANTHER" id="PTHR10903">
    <property type="entry name" value="GTPASE, IMAP FAMILY MEMBER-RELATED"/>
    <property type="match status" value="1"/>
</dbReference>
<feature type="domain" description="AIG1-type G" evidence="4">
    <location>
        <begin position="14"/>
        <end position="144"/>
    </location>
</feature>
<dbReference type="PANTHER" id="PTHR10903:SF170">
    <property type="entry name" value="GTPASE IMAP FAMILY MEMBER 7"/>
    <property type="match status" value="1"/>
</dbReference>
<accession>A0A3P9L1D4</accession>
<reference evidence="5" key="4">
    <citation type="submission" date="2025-09" db="UniProtKB">
        <authorList>
            <consortium name="Ensembl"/>
        </authorList>
    </citation>
    <scope>IDENTIFICATION</scope>
    <source>
        <strain evidence="5">HNI</strain>
    </source>
</reference>
<proteinExistence type="inferred from homology"/>
<dbReference type="GO" id="GO:0005525">
    <property type="term" value="F:GTP binding"/>
    <property type="evidence" value="ECO:0007669"/>
    <property type="project" value="UniProtKB-KW"/>
</dbReference>
<sequence length="171" mass="19453">KILTTMMESSAESLRVVLLGNRCSLKNSVGNMILGGNIPREPDCCQKISTYIDNKKIILINTPDLHHPNLCGEKLTKFGKDLMIRCDPGPHLFLLVLQPENFTEEEKERLQFILQTFDSPSNHTLTLISSSKEETSDVRKKYLQDPLMGDFLLKNLTFSPKCMERPLVRCT</sequence>
<evidence type="ECO:0000313" key="6">
    <source>
        <dbReference type="Proteomes" id="UP000265180"/>
    </source>
</evidence>
<dbReference type="SUPFAM" id="SSF52540">
    <property type="entry name" value="P-loop containing nucleoside triphosphate hydrolases"/>
    <property type="match status" value="1"/>
</dbReference>
<dbReference type="Ensembl" id="ENSORLT00020022297.1">
    <property type="protein sequence ID" value="ENSORLP00020014525.1"/>
    <property type="gene ID" value="ENSORLG00020015533.1"/>
</dbReference>